<dbReference type="InterPro" id="IPR011048">
    <property type="entry name" value="Haem_d1_sf"/>
</dbReference>
<name>A0ABM8QFH6_9BACT</name>
<dbReference type="EMBL" id="CAJNBJ010000001">
    <property type="protein sequence ID" value="CAE6694372.1"/>
    <property type="molecule type" value="Genomic_DNA"/>
</dbReference>
<dbReference type="PANTHER" id="PTHR47197:SF3">
    <property type="entry name" value="DIHYDRO-HEME D1 DEHYDROGENASE"/>
    <property type="match status" value="1"/>
</dbReference>
<dbReference type="InterPro" id="IPR015943">
    <property type="entry name" value="WD40/YVTN_repeat-like_dom_sf"/>
</dbReference>
<gene>
    <name evidence="2" type="ORF">NSPZN2_10382</name>
</gene>
<evidence type="ECO:0000256" key="1">
    <source>
        <dbReference type="SAM" id="SignalP"/>
    </source>
</evidence>
<protein>
    <submittedName>
        <fullName evidence="2">Uncharacterized protein</fullName>
    </submittedName>
</protein>
<sequence>MRICAALVMLAMMGGCHSPNFRTTSTGTTIISGDPLELESLFGKAQVVNVADDLDSFRFNSSGERIYYTSIKSQNFGVIHTKGHEVEAIHLGCSPSNFVVDNKDQEAYVMCSSRDSDGLLLKISLPMKKVTGTLTLNKGFISFSLVLTSDAKRLYVTDANSLFLYMLDAKDLKIYQKIALQEPAGWRSVLSPDETRLYVLHPFARTISVMSTRDNSRLDLIRNIGTFPTALVASKDGNKLYVGDNEAAIVTIFDTTTFQTSSFKVEDKTGWFSQHLKPPDDMVVVPDLAMTTDQKLFMWHPNNTSHLAMVDLRGMSVIHLHLPSNMRIAGMALDNSGRHMALSAMDKRLLLFTKHSGASMLEN</sequence>
<organism evidence="2 3">
    <name type="scientific">Nitrospira defluvii</name>
    <dbReference type="NCBI Taxonomy" id="330214"/>
    <lineage>
        <taxon>Bacteria</taxon>
        <taxon>Pseudomonadati</taxon>
        <taxon>Nitrospirota</taxon>
        <taxon>Nitrospiria</taxon>
        <taxon>Nitrospirales</taxon>
        <taxon>Nitrospiraceae</taxon>
        <taxon>Nitrospira</taxon>
    </lineage>
</organism>
<dbReference type="Proteomes" id="UP000675880">
    <property type="component" value="Unassembled WGS sequence"/>
</dbReference>
<dbReference type="PANTHER" id="PTHR47197">
    <property type="entry name" value="PROTEIN NIRF"/>
    <property type="match status" value="1"/>
</dbReference>
<reference evidence="2 3" key="1">
    <citation type="submission" date="2021-02" db="EMBL/GenBank/DDBJ databases">
        <authorList>
            <person name="Han P."/>
        </authorList>
    </citation>
    <scope>NUCLEOTIDE SEQUENCE [LARGE SCALE GENOMIC DNA]</scope>
    <source>
        <strain evidence="2">Candidatus Nitrospira sp. ZN2</strain>
    </source>
</reference>
<comment type="caution">
    <text evidence="2">The sequence shown here is derived from an EMBL/GenBank/DDBJ whole genome shotgun (WGS) entry which is preliminary data.</text>
</comment>
<keyword evidence="1" id="KW-0732">Signal</keyword>
<keyword evidence="3" id="KW-1185">Reference proteome</keyword>
<accession>A0ABM8QFH6</accession>
<dbReference type="Gene3D" id="2.130.10.10">
    <property type="entry name" value="YVTN repeat-like/Quinoprotein amine dehydrogenase"/>
    <property type="match status" value="1"/>
</dbReference>
<evidence type="ECO:0000313" key="2">
    <source>
        <dbReference type="EMBL" id="CAE6694372.1"/>
    </source>
</evidence>
<feature type="signal peptide" evidence="1">
    <location>
        <begin position="1"/>
        <end position="18"/>
    </location>
</feature>
<dbReference type="RefSeq" id="WP_213040273.1">
    <property type="nucleotide sequence ID" value="NZ_CAJNBJ010000001.1"/>
</dbReference>
<feature type="chain" id="PRO_5046257016" evidence="1">
    <location>
        <begin position="19"/>
        <end position="363"/>
    </location>
</feature>
<dbReference type="PROSITE" id="PS51257">
    <property type="entry name" value="PROKAR_LIPOPROTEIN"/>
    <property type="match status" value="1"/>
</dbReference>
<dbReference type="InterPro" id="IPR051200">
    <property type="entry name" value="Host-pathogen_enzymatic-act"/>
</dbReference>
<proteinExistence type="predicted"/>
<evidence type="ECO:0000313" key="3">
    <source>
        <dbReference type="Proteomes" id="UP000675880"/>
    </source>
</evidence>
<dbReference type="SUPFAM" id="SSF51004">
    <property type="entry name" value="C-terminal (heme d1) domain of cytochrome cd1-nitrite reductase"/>
    <property type="match status" value="1"/>
</dbReference>